<evidence type="ECO:0000256" key="3">
    <source>
        <dbReference type="ARBA" id="ARBA00022475"/>
    </source>
</evidence>
<keyword evidence="3" id="KW-1003">Cell membrane</keyword>
<dbReference type="Pfam" id="PF03916">
    <property type="entry name" value="NrfD"/>
    <property type="match status" value="1"/>
</dbReference>
<dbReference type="Proteomes" id="UP000742786">
    <property type="component" value="Unassembled WGS sequence"/>
</dbReference>
<dbReference type="PANTHER" id="PTHR30074">
    <property type="entry name" value="FORMATE DEHYDROGENASE, NITRATE-INDUCIBLE, CYTOCHROME B556 FDN SUBUNIT"/>
    <property type="match status" value="1"/>
</dbReference>
<feature type="transmembrane region" description="Helical" evidence="7">
    <location>
        <begin position="315"/>
        <end position="337"/>
    </location>
</feature>
<dbReference type="InterPro" id="IPR005614">
    <property type="entry name" value="NrfD-like"/>
</dbReference>
<feature type="transmembrane region" description="Helical" evidence="7">
    <location>
        <begin position="349"/>
        <end position="370"/>
    </location>
</feature>
<dbReference type="GO" id="GO:0005886">
    <property type="term" value="C:plasma membrane"/>
    <property type="evidence" value="ECO:0007669"/>
    <property type="project" value="UniProtKB-SubCell"/>
</dbReference>
<accession>A0A916J335</accession>
<feature type="transmembrane region" description="Helical" evidence="7">
    <location>
        <begin position="134"/>
        <end position="153"/>
    </location>
</feature>
<feature type="transmembrane region" description="Helical" evidence="7">
    <location>
        <begin position="20"/>
        <end position="49"/>
    </location>
</feature>
<dbReference type="PANTHER" id="PTHR30074:SF4">
    <property type="entry name" value="NI_FE-HYDROGENASE 2 B-TYPE CYTOCHROME SUBUNIT-RELATED"/>
    <property type="match status" value="1"/>
</dbReference>
<feature type="transmembrane region" description="Helical" evidence="7">
    <location>
        <begin position="211"/>
        <end position="235"/>
    </location>
</feature>
<feature type="transmembrane region" description="Helical" evidence="7">
    <location>
        <begin position="174"/>
        <end position="199"/>
    </location>
</feature>
<evidence type="ECO:0000256" key="5">
    <source>
        <dbReference type="ARBA" id="ARBA00022989"/>
    </source>
</evidence>
<dbReference type="Gene3D" id="1.20.1630.10">
    <property type="entry name" value="Formate dehydrogenase/DMSO reductase domain"/>
    <property type="match status" value="1"/>
</dbReference>
<comment type="caution">
    <text evidence="8">The sequence shown here is derived from an EMBL/GenBank/DDBJ whole genome shotgun (WGS) entry which is preliminary data.</text>
</comment>
<evidence type="ECO:0000256" key="7">
    <source>
        <dbReference type="SAM" id="Phobius"/>
    </source>
</evidence>
<gene>
    <name evidence="8" type="primary">hybB</name>
    <name evidence="8" type="ORF">GTOL_10963</name>
</gene>
<evidence type="ECO:0000313" key="8">
    <source>
        <dbReference type="EMBL" id="CAG4883081.1"/>
    </source>
</evidence>
<comment type="similarity">
    <text evidence="2">Belongs to the NrfD family.</text>
</comment>
<feature type="transmembrane region" description="Helical" evidence="7">
    <location>
        <begin position="55"/>
        <end position="83"/>
    </location>
</feature>
<evidence type="ECO:0000256" key="4">
    <source>
        <dbReference type="ARBA" id="ARBA00022692"/>
    </source>
</evidence>
<dbReference type="GO" id="GO:0009061">
    <property type="term" value="P:anaerobic respiration"/>
    <property type="evidence" value="ECO:0007669"/>
    <property type="project" value="TreeGrafter"/>
</dbReference>
<comment type="subcellular location">
    <subcellularLocation>
        <location evidence="1">Cell membrane</location>
        <topology evidence="1">Multi-pass membrane protein</topology>
    </subcellularLocation>
</comment>
<dbReference type="RefSeq" id="WP_246590870.1">
    <property type="nucleotide sequence ID" value="NZ_CAJQUM010000001.1"/>
</dbReference>
<feature type="transmembrane region" description="Helical" evidence="7">
    <location>
        <begin position="95"/>
        <end position="114"/>
    </location>
</feature>
<organism evidence="8 9">
    <name type="scientific">Georgfuchsia toluolica</name>
    <dbReference type="NCBI Taxonomy" id="424218"/>
    <lineage>
        <taxon>Bacteria</taxon>
        <taxon>Pseudomonadati</taxon>
        <taxon>Pseudomonadota</taxon>
        <taxon>Betaproteobacteria</taxon>
        <taxon>Nitrosomonadales</taxon>
        <taxon>Sterolibacteriaceae</taxon>
        <taxon>Georgfuchsia</taxon>
    </lineage>
</organism>
<keyword evidence="9" id="KW-1185">Reference proteome</keyword>
<evidence type="ECO:0000256" key="6">
    <source>
        <dbReference type="ARBA" id="ARBA00023136"/>
    </source>
</evidence>
<name>A0A916J335_9PROT</name>
<feature type="transmembrane region" description="Helical" evidence="7">
    <location>
        <begin position="287"/>
        <end position="303"/>
    </location>
</feature>
<dbReference type="EMBL" id="CAJQUM010000001">
    <property type="protein sequence ID" value="CAG4883081.1"/>
    <property type="molecule type" value="Genomic_DNA"/>
</dbReference>
<evidence type="ECO:0000256" key="1">
    <source>
        <dbReference type="ARBA" id="ARBA00004651"/>
    </source>
</evidence>
<dbReference type="NCBIfam" id="NF008133">
    <property type="entry name" value="PRK10881.1"/>
    <property type="match status" value="1"/>
</dbReference>
<reference evidence="8" key="1">
    <citation type="submission" date="2021-04" db="EMBL/GenBank/DDBJ databases">
        <authorList>
            <person name="Hornung B."/>
        </authorList>
    </citation>
    <scope>NUCLEOTIDE SEQUENCE</scope>
    <source>
        <strain evidence="8">G5G6</strain>
    </source>
</reference>
<feature type="transmembrane region" description="Helical" evidence="7">
    <location>
        <begin position="247"/>
        <end position="267"/>
    </location>
</feature>
<protein>
    <submittedName>
        <fullName evidence="8">Hydrogenase 2 cytochrome b type component</fullName>
    </submittedName>
</protein>
<keyword evidence="6 7" id="KW-0472">Membrane</keyword>
<evidence type="ECO:0000256" key="2">
    <source>
        <dbReference type="ARBA" id="ARBA00008929"/>
    </source>
</evidence>
<evidence type="ECO:0000313" key="9">
    <source>
        <dbReference type="Proteomes" id="UP000742786"/>
    </source>
</evidence>
<sequence>MFAHTHPAPAPIGGPLVNKVTLVAGMLVVLMLAILLYRFVFGLGAVTALSDGYPWGMWIVVDVMIGSAFACGGFAVALLVYIFNRSEYHPLVRPALLASLLGYTLAGAGVIFDLGRWWNIWNMYWPWSANPHSVMFEVAICITAYIGVMWIEFSPAIMEKFGWARARHRLSKAMFFIVALGTLLPMMHQSALGTLMVLMGGQVNPLWQTPIVPMLYLLTAVSMGYAVVLFESCLASSAYVRKIEVHILTPLAKVMLGIVVFYLLARFGDLIARGEIARAFHWGLESVMFWLETACFAIPLFIIGRETQRRNPARLLLAGILLMLGGSLLRLNGYLIGYDKGSGFHYFPSLAEILVTAGMFATELLLYIVITRRFPVLPREEAHA</sequence>
<keyword evidence="4 7" id="KW-0812">Transmembrane</keyword>
<proteinExistence type="inferred from homology"/>
<dbReference type="AlphaFoldDB" id="A0A916J335"/>
<keyword evidence="5 7" id="KW-1133">Transmembrane helix</keyword>
<dbReference type="InterPro" id="IPR051817">
    <property type="entry name" value="FDH_cytochrome_b556_subunit"/>
</dbReference>